<feature type="compositionally biased region" description="Basic and acidic residues" evidence="1">
    <location>
        <begin position="349"/>
        <end position="358"/>
    </location>
</feature>
<dbReference type="InterPro" id="IPR027968">
    <property type="entry name" value="JHY"/>
</dbReference>
<feature type="region of interest" description="Disordered" evidence="1">
    <location>
        <begin position="136"/>
        <end position="164"/>
    </location>
</feature>
<dbReference type="PANTHER" id="PTHR14726:SF1">
    <property type="entry name" value="JHY PROTEIN HOMOLOG"/>
    <property type="match status" value="1"/>
</dbReference>
<sequence length="374" mass="40903">MSRATTGDTRYFQESLVPGGSSVHGIGSWESLGEPTLSRQSTVTFVDNGVVQIEDDPAAGHEELPLVFPPGRTGGEHQEELPPEVGLHLASDARSTGRRRTKGGRRGVKPRGLEPASDPTLPTFDSHRIRAVTGADYHSGMPSVSGWPPRDVDEDSSGGTGDYAVGSLMPRVRTGILGFEDGSSNFSADALHRGAGGAFGEGPAGTTEALEPSLEFDRRPRPLEFAPYTQQDFWAMNYDSKRQKGYWQLGKLGPDLETQGLLEKKKKLTAAQQFSRQVAERNKSTLKVNDSPLQQQPIQRQASCRERAMQFAKGIPRPAAPKAARPAEKEASGRCREWPASEENTLEALQRRHAEDKKRVEAIRKELERMGASH</sequence>
<feature type="compositionally biased region" description="Basic residues" evidence="1">
    <location>
        <begin position="96"/>
        <end position="109"/>
    </location>
</feature>
<protein>
    <submittedName>
        <fullName evidence="2">Uncharacterized protein</fullName>
    </submittedName>
</protein>
<keyword evidence="3" id="KW-1185">Reference proteome</keyword>
<evidence type="ECO:0000313" key="2">
    <source>
        <dbReference type="EMBL" id="CAD7697494.1"/>
    </source>
</evidence>
<evidence type="ECO:0000256" key="1">
    <source>
        <dbReference type="SAM" id="MobiDB-lite"/>
    </source>
</evidence>
<comment type="caution">
    <text evidence="2">The sequence shown here is derived from an EMBL/GenBank/DDBJ whole genome shotgun (WGS) entry which is preliminary data.</text>
</comment>
<feature type="region of interest" description="Disordered" evidence="1">
    <location>
        <begin position="313"/>
        <end position="358"/>
    </location>
</feature>
<feature type="compositionally biased region" description="Basic and acidic residues" evidence="1">
    <location>
        <begin position="325"/>
        <end position="339"/>
    </location>
</feature>
<dbReference type="PANTHER" id="PTHR14726">
    <property type="entry name" value="JHY PROTEIN HOMOLOG"/>
    <property type="match status" value="1"/>
</dbReference>
<gene>
    <name evidence="2" type="ORF">OSTQU699_LOCUS2855</name>
</gene>
<evidence type="ECO:0000313" key="3">
    <source>
        <dbReference type="Proteomes" id="UP000708148"/>
    </source>
</evidence>
<name>A0A8S1IRK9_9CHLO</name>
<dbReference type="AlphaFoldDB" id="A0A8S1IRK9"/>
<proteinExistence type="predicted"/>
<dbReference type="Proteomes" id="UP000708148">
    <property type="component" value="Unassembled WGS sequence"/>
</dbReference>
<dbReference type="GO" id="GO:0035082">
    <property type="term" value="P:axoneme assembly"/>
    <property type="evidence" value="ECO:0007669"/>
    <property type="project" value="TreeGrafter"/>
</dbReference>
<dbReference type="OrthoDB" id="62528at2759"/>
<organism evidence="2 3">
    <name type="scientific">Ostreobium quekettii</name>
    <dbReference type="NCBI Taxonomy" id="121088"/>
    <lineage>
        <taxon>Eukaryota</taxon>
        <taxon>Viridiplantae</taxon>
        <taxon>Chlorophyta</taxon>
        <taxon>core chlorophytes</taxon>
        <taxon>Ulvophyceae</taxon>
        <taxon>TCBD clade</taxon>
        <taxon>Bryopsidales</taxon>
        <taxon>Ostreobineae</taxon>
        <taxon>Ostreobiaceae</taxon>
        <taxon>Ostreobium</taxon>
    </lineage>
</organism>
<reference evidence="2" key="1">
    <citation type="submission" date="2020-12" db="EMBL/GenBank/DDBJ databases">
        <authorList>
            <person name="Iha C."/>
        </authorList>
    </citation>
    <scope>NUCLEOTIDE SEQUENCE</scope>
</reference>
<accession>A0A8S1IRK9</accession>
<dbReference type="EMBL" id="CAJHUC010000668">
    <property type="protein sequence ID" value="CAD7697494.1"/>
    <property type="molecule type" value="Genomic_DNA"/>
</dbReference>
<feature type="region of interest" description="Disordered" evidence="1">
    <location>
        <begin position="89"/>
        <end position="124"/>
    </location>
</feature>
<feature type="region of interest" description="Disordered" evidence="1">
    <location>
        <begin position="1"/>
        <end position="36"/>
    </location>
</feature>
<dbReference type="Pfam" id="PF15261">
    <property type="entry name" value="JHY"/>
    <property type="match status" value="1"/>
</dbReference>